<gene>
    <name evidence="1" type="ORF">UT24_C0011G0026</name>
</gene>
<dbReference type="STRING" id="1618574.UT24_C0011G0026"/>
<dbReference type="EMBL" id="LBWB01000011">
    <property type="protein sequence ID" value="KKR00573.1"/>
    <property type="molecule type" value="Genomic_DNA"/>
</dbReference>
<protein>
    <submittedName>
        <fullName evidence="1">Uncharacterized protein</fullName>
    </submittedName>
</protein>
<sequence length="150" mass="17065">MKFEATIKDLARALGCDHRFSCCGENVDFGNLSGKYLLEFHRSDNSTRFFGDGSSYFNFVGFAESCWKEKYINYSFYRGASAALIDFDLQKVEVLFSPEDIEFVNQLILIGGNLKGDDRKQLHGIFTRMVEILAGEEHAQKRVQQILGGR</sequence>
<comment type="caution">
    <text evidence="1">The sequence shown here is derived from an EMBL/GenBank/DDBJ whole genome shotgun (WGS) entry which is preliminary data.</text>
</comment>
<name>A0A0G0MBH8_9BACT</name>
<dbReference type="Proteomes" id="UP000033881">
    <property type="component" value="Unassembled WGS sequence"/>
</dbReference>
<reference evidence="1 2" key="1">
    <citation type="journal article" date="2015" name="Nature">
        <title>rRNA introns, odd ribosomes, and small enigmatic genomes across a large radiation of phyla.</title>
        <authorList>
            <person name="Brown C.T."/>
            <person name="Hug L.A."/>
            <person name="Thomas B.C."/>
            <person name="Sharon I."/>
            <person name="Castelle C.J."/>
            <person name="Singh A."/>
            <person name="Wilkins M.J."/>
            <person name="Williams K.H."/>
            <person name="Banfield J.F."/>
        </authorList>
    </citation>
    <scope>NUCLEOTIDE SEQUENCE [LARGE SCALE GENOMIC DNA]</scope>
</reference>
<evidence type="ECO:0000313" key="2">
    <source>
        <dbReference type="Proteomes" id="UP000033881"/>
    </source>
</evidence>
<evidence type="ECO:0000313" key="1">
    <source>
        <dbReference type="EMBL" id="KKR00573.1"/>
    </source>
</evidence>
<organism evidence="1 2">
    <name type="scientific">Candidatus Woesebacteria bacterium GW2011_GWB1_39_12</name>
    <dbReference type="NCBI Taxonomy" id="1618574"/>
    <lineage>
        <taxon>Bacteria</taxon>
        <taxon>Candidatus Woeseibacteriota</taxon>
    </lineage>
</organism>
<proteinExistence type="predicted"/>
<dbReference type="AlphaFoldDB" id="A0A0G0MBH8"/>
<accession>A0A0G0MBH8</accession>